<evidence type="ECO:0000259" key="1">
    <source>
        <dbReference type="PROSITE" id="PS50404"/>
    </source>
</evidence>
<dbReference type="EMBL" id="JAACJL010000030">
    <property type="protein sequence ID" value="KAF4617882.1"/>
    <property type="molecule type" value="Genomic_DNA"/>
</dbReference>
<dbReference type="Pfam" id="PF13409">
    <property type="entry name" value="GST_N_2"/>
    <property type="match status" value="1"/>
</dbReference>
<dbReference type="SUPFAM" id="SSF47616">
    <property type="entry name" value="GST C-terminal domain-like"/>
    <property type="match status" value="1"/>
</dbReference>
<dbReference type="PANTHER" id="PTHR43968">
    <property type="match status" value="1"/>
</dbReference>
<dbReference type="GO" id="GO:0005737">
    <property type="term" value="C:cytoplasm"/>
    <property type="evidence" value="ECO:0007669"/>
    <property type="project" value="TreeGrafter"/>
</dbReference>
<name>A0A8H4QUZ9_9AGAR</name>
<proteinExistence type="predicted"/>
<dbReference type="Gene3D" id="3.40.30.10">
    <property type="entry name" value="Glutaredoxin"/>
    <property type="match status" value="1"/>
</dbReference>
<dbReference type="Proteomes" id="UP000521872">
    <property type="component" value="Unassembled WGS sequence"/>
</dbReference>
<dbReference type="Gene3D" id="1.20.1050.10">
    <property type="match status" value="1"/>
</dbReference>
<dbReference type="InterPro" id="IPR054416">
    <property type="entry name" value="GST_UstS-like_C"/>
</dbReference>
<dbReference type="AlphaFoldDB" id="A0A8H4QUZ9"/>
<dbReference type="InterPro" id="IPR004045">
    <property type="entry name" value="Glutathione_S-Trfase_N"/>
</dbReference>
<dbReference type="InterPro" id="IPR050983">
    <property type="entry name" value="GST_Omega/HSP26"/>
</dbReference>
<accession>A0A8H4QUZ9</accession>
<dbReference type="InterPro" id="IPR036249">
    <property type="entry name" value="Thioredoxin-like_sf"/>
</dbReference>
<dbReference type="SUPFAM" id="SSF52833">
    <property type="entry name" value="Thioredoxin-like"/>
    <property type="match status" value="1"/>
</dbReference>
<dbReference type="PANTHER" id="PTHR43968:SF6">
    <property type="entry name" value="GLUTATHIONE S-TRANSFERASE OMEGA"/>
    <property type="match status" value="1"/>
</dbReference>
<dbReference type="PROSITE" id="PS50404">
    <property type="entry name" value="GST_NTER"/>
    <property type="match status" value="1"/>
</dbReference>
<evidence type="ECO:0000313" key="3">
    <source>
        <dbReference type="Proteomes" id="UP000521872"/>
    </source>
</evidence>
<protein>
    <recommendedName>
        <fullName evidence="1">GST N-terminal domain-containing protein</fullName>
    </recommendedName>
</protein>
<sequence>MLDLVLIERVHGFGNLQKEPRAGFPAATIYEKADVDISRAQTRKKPWRAPFGSCFQHTMPNITLYDSPLADGKTTWSPYMWKARLFLNFKGIPYKTEWVDFVDIESHCKKHGLKPTGKRSWDGQDLYTLPAIHDASTGVYVSDSWLIAEYLEKQYPDTPTLFPSGTKGLQQVFTDLHLQTVFPLRAFLIPRVPRKLSPRSAEYFIRTREISFKKKLEDIVPKGDEATKEWSNLEVGFDKIAAWYAQTDDKGQFMLGETISWADITAVSFHLWFKSIFGEESEEWKRISAWSGGRWIDLMKALDVYSTIA</sequence>
<organism evidence="2 3">
    <name type="scientific">Agrocybe pediades</name>
    <dbReference type="NCBI Taxonomy" id="84607"/>
    <lineage>
        <taxon>Eukaryota</taxon>
        <taxon>Fungi</taxon>
        <taxon>Dikarya</taxon>
        <taxon>Basidiomycota</taxon>
        <taxon>Agaricomycotina</taxon>
        <taxon>Agaricomycetes</taxon>
        <taxon>Agaricomycetidae</taxon>
        <taxon>Agaricales</taxon>
        <taxon>Agaricineae</taxon>
        <taxon>Strophariaceae</taxon>
        <taxon>Agrocybe</taxon>
    </lineage>
</organism>
<comment type="caution">
    <text evidence="2">The sequence shown here is derived from an EMBL/GenBank/DDBJ whole genome shotgun (WGS) entry which is preliminary data.</text>
</comment>
<keyword evidence="3" id="KW-1185">Reference proteome</keyword>
<feature type="domain" description="GST N-terminal" evidence="1">
    <location>
        <begin position="67"/>
        <end position="159"/>
    </location>
</feature>
<dbReference type="InterPro" id="IPR036282">
    <property type="entry name" value="Glutathione-S-Trfase_C_sf"/>
</dbReference>
<evidence type="ECO:0000313" key="2">
    <source>
        <dbReference type="EMBL" id="KAF4617882.1"/>
    </source>
</evidence>
<gene>
    <name evidence="2" type="ORF">D9613_006290</name>
</gene>
<reference evidence="2 3" key="1">
    <citation type="submission" date="2019-12" db="EMBL/GenBank/DDBJ databases">
        <authorList>
            <person name="Floudas D."/>
            <person name="Bentzer J."/>
            <person name="Ahren D."/>
            <person name="Johansson T."/>
            <person name="Persson P."/>
            <person name="Tunlid A."/>
        </authorList>
    </citation>
    <scope>NUCLEOTIDE SEQUENCE [LARGE SCALE GENOMIC DNA]</scope>
    <source>
        <strain evidence="2 3">CBS 102.39</strain>
    </source>
</reference>
<dbReference type="Pfam" id="PF22041">
    <property type="entry name" value="GST_C_7"/>
    <property type="match status" value="1"/>
</dbReference>